<dbReference type="Proteomes" id="UP000002257">
    <property type="component" value="Chromosome"/>
</dbReference>
<dbReference type="GO" id="GO:0009055">
    <property type="term" value="F:electron transfer activity"/>
    <property type="evidence" value="ECO:0007669"/>
    <property type="project" value="InterPro"/>
</dbReference>
<feature type="transmembrane region" description="Helical" evidence="6">
    <location>
        <begin position="32"/>
        <end position="49"/>
    </location>
</feature>
<sequence length="288" mass="31835">MTEIQEAAPALSSWPQRRVVHRHALLTRVTHWINLLCVIVLLMSGLQIFNAHPALYWGQYGADADHPLLEIGANETAGGQLTGFLKIGSATLPTTGVLGASRNADGDVVERGFPRWITLPGFRDLSLGRRWHFFFAWLFVANLLVYYVGGLASGHLRRDLLPSSEQLRPKSLLHDIADHLRLRFPRGEAALRYNPLQKLAYLGVIGVLLPVMILSGLTMSPGMDAILPWLVDLFAGRQSARTIHFIAANLIVLFIFVHVAMVLLAGPVNELRSMITGKFAIVPEAQDE</sequence>
<accession>B8ESE5</accession>
<dbReference type="AlphaFoldDB" id="B8ESE5"/>
<dbReference type="STRING" id="395965.Msil_0865"/>
<feature type="transmembrane region" description="Helical" evidence="6">
    <location>
        <begin position="199"/>
        <end position="223"/>
    </location>
</feature>
<keyword evidence="2" id="KW-1003">Cell membrane</keyword>
<evidence type="ECO:0000256" key="3">
    <source>
        <dbReference type="ARBA" id="ARBA00022692"/>
    </source>
</evidence>
<dbReference type="KEGG" id="msl:Msil_0865"/>
<dbReference type="InterPro" id="IPR051542">
    <property type="entry name" value="Hydrogenase_cytochrome"/>
</dbReference>
<dbReference type="RefSeq" id="WP_012589905.1">
    <property type="nucleotide sequence ID" value="NC_011666.1"/>
</dbReference>
<keyword evidence="4 6" id="KW-1133">Transmembrane helix</keyword>
<feature type="transmembrane region" description="Helical" evidence="6">
    <location>
        <begin position="243"/>
        <end position="265"/>
    </location>
</feature>
<dbReference type="eggNOG" id="COG4117">
    <property type="taxonomic scope" value="Bacteria"/>
</dbReference>
<protein>
    <submittedName>
        <fullName evidence="8">Cytochrome B561</fullName>
    </submittedName>
</protein>
<dbReference type="GO" id="GO:0020037">
    <property type="term" value="F:heme binding"/>
    <property type="evidence" value="ECO:0007669"/>
    <property type="project" value="TreeGrafter"/>
</dbReference>
<comment type="subcellular location">
    <subcellularLocation>
        <location evidence="1">Cell membrane</location>
        <topology evidence="1">Multi-pass membrane protein</topology>
    </subcellularLocation>
</comment>
<feature type="transmembrane region" description="Helical" evidence="6">
    <location>
        <begin position="131"/>
        <end position="149"/>
    </location>
</feature>
<evidence type="ECO:0000259" key="7">
    <source>
        <dbReference type="Pfam" id="PF01292"/>
    </source>
</evidence>
<reference evidence="8 9" key="1">
    <citation type="journal article" date="2010" name="J. Bacteriol.">
        <title>Complete genome sequence of the aerobic facultative methanotroph Methylocella silvestris BL2.</title>
        <authorList>
            <person name="Chen Y."/>
            <person name="Crombie A."/>
            <person name="Rahman M.T."/>
            <person name="Dedysh S.N."/>
            <person name="Liesack W."/>
            <person name="Stott M.B."/>
            <person name="Alam M."/>
            <person name="Theisen A.R."/>
            <person name="Murrell J.C."/>
            <person name="Dunfield P.F."/>
        </authorList>
    </citation>
    <scope>NUCLEOTIDE SEQUENCE [LARGE SCALE GENOMIC DNA]</scope>
    <source>
        <strain evidence="9">DSM 15510 / CIP 108128 / LMG 27833 / NCIMB 13906 / BL2</strain>
    </source>
</reference>
<evidence type="ECO:0000256" key="1">
    <source>
        <dbReference type="ARBA" id="ARBA00004651"/>
    </source>
</evidence>
<dbReference type="InterPro" id="IPR016174">
    <property type="entry name" value="Di-haem_cyt_TM"/>
</dbReference>
<dbReference type="GO" id="GO:0022904">
    <property type="term" value="P:respiratory electron transport chain"/>
    <property type="evidence" value="ECO:0007669"/>
    <property type="project" value="InterPro"/>
</dbReference>
<dbReference type="EMBL" id="CP001280">
    <property type="protein sequence ID" value="ACK49835.1"/>
    <property type="molecule type" value="Genomic_DNA"/>
</dbReference>
<evidence type="ECO:0000256" key="2">
    <source>
        <dbReference type="ARBA" id="ARBA00022475"/>
    </source>
</evidence>
<dbReference type="OrthoDB" id="9781740at2"/>
<dbReference type="Gene3D" id="1.20.950.20">
    <property type="entry name" value="Transmembrane di-heme cytochromes, Chain C"/>
    <property type="match status" value="1"/>
</dbReference>
<feature type="domain" description="Cytochrome b561 bacterial/Ni-hydrogenase" evidence="7">
    <location>
        <begin position="22"/>
        <end position="277"/>
    </location>
</feature>
<keyword evidence="5 6" id="KW-0472">Membrane</keyword>
<dbReference type="SUPFAM" id="SSF81342">
    <property type="entry name" value="Transmembrane di-heme cytochromes"/>
    <property type="match status" value="1"/>
</dbReference>
<evidence type="ECO:0000256" key="6">
    <source>
        <dbReference type="SAM" id="Phobius"/>
    </source>
</evidence>
<evidence type="ECO:0000313" key="9">
    <source>
        <dbReference type="Proteomes" id="UP000002257"/>
    </source>
</evidence>
<organism evidence="8 9">
    <name type="scientific">Methylocella silvestris (strain DSM 15510 / CIP 108128 / LMG 27833 / NCIMB 13906 / BL2)</name>
    <dbReference type="NCBI Taxonomy" id="395965"/>
    <lineage>
        <taxon>Bacteria</taxon>
        <taxon>Pseudomonadati</taxon>
        <taxon>Pseudomonadota</taxon>
        <taxon>Alphaproteobacteria</taxon>
        <taxon>Hyphomicrobiales</taxon>
        <taxon>Beijerinckiaceae</taxon>
        <taxon>Methylocella</taxon>
    </lineage>
</organism>
<evidence type="ECO:0000256" key="4">
    <source>
        <dbReference type="ARBA" id="ARBA00022989"/>
    </source>
</evidence>
<keyword evidence="3 6" id="KW-0812">Transmembrane</keyword>
<dbReference type="PANTHER" id="PTHR30485">
    <property type="entry name" value="NI/FE-HYDROGENASE 1 B-TYPE CYTOCHROME SUBUNIT"/>
    <property type="match status" value="1"/>
</dbReference>
<evidence type="ECO:0000256" key="5">
    <source>
        <dbReference type="ARBA" id="ARBA00023136"/>
    </source>
</evidence>
<dbReference type="InterPro" id="IPR011577">
    <property type="entry name" value="Cyt_b561_bac/Ni-Hgenase"/>
</dbReference>
<gene>
    <name evidence="8" type="ordered locus">Msil_0865</name>
</gene>
<dbReference type="Pfam" id="PF01292">
    <property type="entry name" value="Ni_hydr_CYTB"/>
    <property type="match status" value="1"/>
</dbReference>
<name>B8ESE5_METSB</name>
<dbReference type="GO" id="GO:0005886">
    <property type="term" value="C:plasma membrane"/>
    <property type="evidence" value="ECO:0007669"/>
    <property type="project" value="UniProtKB-SubCell"/>
</dbReference>
<dbReference type="PANTHER" id="PTHR30485:SF1">
    <property type="entry name" value="CYTOCHROME YDHU-RELATED"/>
    <property type="match status" value="1"/>
</dbReference>
<keyword evidence="9" id="KW-1185">Reference proteome</keyword>
<proteinExistence type="predicted"/>
<dbReference type="HOGENOM" id="CLU_075520_1_1_5"/>
<evidence type="ECO:0000313" key="8">
    <source>
        <dbReference type="EMBL" id="ACK49835.1"/>
    </source>
</evidence>